<proteinExistence type="predicted"/>
<evidence type="ECO:0000313" key="3">
    <source>
        <dbReference type="Proteomes" id="UP001190825"/>
    </source>
</evidence>
<dbReference type="Proteomes" id="UP001190825">
    <property type="component" value="Unassembled WGS sequence"/>
</dbReference>
<comment type="caution">
    <text evidence="2">The sequence shown here is derived from an EMBL/GenBank/DDBJ whole genome shotgun (WGS) entry which is preliminary data.</text>
</comment>
<keyword evidence="1" id="KW-1133">Transmembrane helix</keyword>
<sequence>MHDREEHGQPEGRAATGLPLGVMLFSMLAITAYLIVGGAFLDQESENGAVDVPTPTLTQNDASE</sequence>
<name>A0ABX4TDY2_9HYPH</name>
<gene>
    <name evidence="2" type="ORF">BMJ33_32155</name>
</gene>
<dbReference type="RefSeq" id="WP_101779019.1">
    <property type="nucleotide sequence ID" value="NZ_NBUC01000172.1"/>
</dbReference>
<keyword evidence="3" id="KW-1185">Reference proteome</keyword>
<evidence type="ECO:0000256" key="1">
    <source>
        <dbReference type="SAM" id="Phobius"/>
    </source>
</evidence>
<keyword evidence="1" id="KW-0812">Transmembrane</keyword>
<feature type="transmembrane region" description="Helical" evidence="1">
    <location>
        <begin position="20"/>
        <end position="41"/>
    </location>
</feature>
<reference evidence="2 3" key="1">
    <citation type="journal article" date="2018" name="FEMS Microbiol. Ecol.">
        <title>Co-invading symbiotic mutualists of Medicago polymorpha retain high ancestral diversity and contain diverse accessory genomes.</title>
        <authorList>
            <person name="Porter S.S."/>
            <person name="Faber-Hammond J.J."/>
            <person name="Friesen M.L."/>
        </authorList>
    </citation>
    <scope>NUCLEOTIDE SEQUENCE [LARGE SCALE GENOMIC DNA]</scope>
    <source>
        <strain evidence="2 3">Str16</strain>
    </source>
</reference>
<protein>
    <submittedName>
        <fullName evidence="2">Uncharacterized protein</fullName>
    </submittedName>
</protein>
<dbReference type="EMBL" id="NBUC01000172">
    <property type="protein sequence ID" value="PLT93366.1"/>
    <property type="molecule type" value="Genomic_DNA"/>
</dbReference>
<keyword evidence="1" id="KW-0472">Membrane</keyword>
<organism evidence="2 3">
    <name type="scientific">Sinorhizobium medicae</name>
    <dbReference type="NCBI Taxonomy" id="110321"/>
    <lineage>
        <taxon>Bacteria</taxon>
        <taxon>Pseudomonadati</taxon>
        <taxon>Pseudomonadota</taxon>
        <taxon>Alphaproteobacteria</taxon>
        <taxon>Hyphomicrobiales</taxon>
        <taxon>Rhizobiaceae</taxon>
        <taxon>Sinorhizobium/Ensifer group</taxon>
        <taxon>Sinorhizobium</taxon>
    </lineage>
</organism>
<accession>A0ABX4TDY2</accession>
<evidence type="ECO:0000313" key="2">
    <source>
        <dbReference type="EMBL" id="PLT93366.1"/>
    </source>
</evidence>